<organism evidence="2 3">
    <name type="scientific">Hymenobacter fastidiosus</name>
    <dbReference type="NCBI Taxonomy" id="486264"/>
    <lineage>
        <taxon>Bacteria</taxon>
        <taxon>Pseudomonadati</taxon>
        <taxon>Bacteroidota</taxon>
        <taxon>Cytophagia</taxon>
        <taxon>Cytophagales</taxon>
        <taxon>Hymenobacteraceae</taxon>
        <taxon>Hymenobacter</taxon>
    </lineage>
</organism>
<evidence type="ECO:0000256" key="1">
    <source>
        <dbReference type="SAM" id="Phobius"/>
    </source>
</evidence>
<evidence type="ECO:0000313" key="3">
    <source>
        <dbReference type="Proteomes" id="UP001500567"/>
    </source>
</evidence>
<feature type="transmembrane region" description="Helical" evidence="1">
    <location>
        <begin position="73"/>
        <end position="92"/>
    </location>
</feature>
<feature type="transmembrane region" description="Helical" evidence="1">
    <location>
        <begin position="132"/>
        <end position="151"/>
    </location>
</feature>
<feature type="transmembrane region" description="Helical" evidence="1">
    <location>
        <begin position="163"/>
        <end position="184"/>
    </location>
</feature>
<dbReference type="EMBL" id="BAABDJ010000038">
    <property type="protein sequence ID" value="GAA4018082.1"/>
    <property type="molecule type" value="Genomic_DNA"/>
</dbReference>
<dbReference type="Proteomes" id="UP001500567">
    <property type="component" value="Unassembled WGS sequence"/>
</dbReference>
<feature type="transmembrane region" description="Helical" evidence="1">
    <location>
        <begin position="6"/>
        <end position="33"/>
    </location>
</feature>
<evidence type="ECO:0000313" key="2">
    <source>
        <dbReference type="EMBL" id="GAA4018082.1"/>
    </source>
</evidence>
<sequence length="233" mass="26583">MPAPDIVWWAALAKKLNILALLTYLVPSAVGLWRWSGLVPAYRPLVWLVVGPGFLLGLASEIGRYVFHNNIAPQHLITLTETLVLGWAYWYALHSARNRRFLMGALGGFIVVFGVESVYWRGFWQGYNTYAHTFQTFVLLALALLYFEQLLQELHTSRLEHDPMFLVSVGTMLYYAGTIMVFLLEDGMQHRHQTDQLWAMFSIQATLLIVFNGFLTLALWNAHRAPQVSKALL</sequence>
<keyword evidence="3" id="KW-1185">Reference proteome</keyword>
<feature type="transmembrane region" description="Helical" evidence="1">
    <location>
        <begin position="196"/>
        <end position="220"/>
    </location>
</feature>
<gene>
    <name evidence="2" type="ORF">GCM10022408_34740</name>
</gene>
<feature type="transmembrane region" description="Helical" evidence="1">
    <location>
        <begin position="101"/>
        <end position="120"/>
    </location>
</feature>
<keyword evidence="1" id="KW-0472">Membrane</keyword>
<feature type="transmembrane region" description="Helical" evidence="1">
    <location>
        <begin position="45"/>
        <end position="67"/>
    </location>
</feature>
<keyword evidence="1" id="KW-0812">Transmembrane</keyword>
<accession>A0ABP7SXS2</accession>
<proteinExistence type="predicted"/>
<keyword evidence="1" id="KW-1133">Transmembrane helix</keyword>
<protein>
    <submittedName>
        <fullName evidence="2">Uncharacterized protein</fullName>
    </submittedName>
</protein>
<dbReference type="RefSeq" id="WP_345074771.1">
    <property type="nucleotide sequence ID" value="NZ_BAABDJ010000038.1"/>
</dbReference>
<name>A0ABP7SXS2_9BACT</name>
<comment type="caution">
    <text evidence="2">The sequence shown here is derived from an EMBL/GenBank/DDBJ whole genome shotgun (WGS) entry which is preliminary data.</text>
</comment>
<reference evidence="3" key="1">
    <citation type="journal article" date="2019" name="Int. J. Syst. Evol. Microbiol.">
        <title>The Global Catalogue of Microorganisms (GCM) 10K type strain sequencing project: providing services to taxonomists for standard genome sequencing and annotation.</title>
        <authorList>
            <consortium name="The Broad Institute Genomics Platform"/>
            <consortium name="The Broad Institute Genome Sequencing Center for Infectious Disease"/>
            <person name="Wu L."/>
            <person name="Ma J."/>
        </authorList>
    </citation>
    <scope>NUCLEOTIDE SEQUENCE [LARGE SCALE GENOMIC DNA]</scope>
    <source>
        <strain evidence="3">JCM 17224</strain>
    </source>
</reference>